<protein>
    <submittedName>
        <fullName evidence="2">Uncharacterized protein</fullName>
    </submittedName>
</protein>
<dbReference type="AlphaFoldDB" id="A0A506U8D9"/>
<evidence type="ECO:0000256" key="1">
    <source>
        <dbReference type="SAM" id="MobiDB-lite"/>
    </source>
</evidence>
<evidence type="ECO:0000313" key="3">
    <source>
        <dbReference type="Proteomes" id="UP000318801"/>
    </source>
</evidence>
<feature type="region of interest" description="Disordered" evidence="1">
    <location>
        <begin position="90"/>
        <end position="147"/>
    </location>
</feature>
<dbReference type="RefSeq" id="WP_141149909.1">
    <property type="nucleotide sequence ID" value="NZ_VHLG01000010.1"/>
</dbReference>
<name>A0A506U8D9_9HYPH</name>
<accession>A0A506U8D9</accession>
<evidence type="ECO:0000313" key="2">
    <source>
        <dbReference type="EMBL" id="TPW29235.1"/>
    </source>
</evidence>
<dbReference type="Proteomes" id="UP000318801">
    <property type="component" value="Unassembled WGS sequence"/>
</dbReference>
<feature type="compositionally biased region" description="Basic residues" evidence="1">
    <location>
        <begin position="136"/>
        <end position="147"/>
    </location>
</feature>
<comment type="caution">
    <text evidence="2">The sequence shown here is derived from an EMBL/GenBank/DDBJ whole genome shotgun (WGS) entry which is preliminary data.</text>
</comment>
<feature type="compositionally biased region" description="Basic and acidic residues" evidence="1">
    <location>
        <begin position="125"/>
        <end position="135"/>
    </location>
</feature>
<dbReference type="EMBL" id="VHLG01000010">
    <property type="protein sequence ID" value="TPW29235.1"/>
    <property type="molecule type" value="Genomic_DNA"/>
</dbReference>
<gene>
    <name evidence="2" type="ORF">FJU08_15405</name>
</gene>
<reference evidence="2 3" key="1">
    <citation type="submission" date="2019-06" db="EMBL/GenBank/DDBJ databases">
        <authorList>
            <person name="Li M."/>
        </authorList>
    </citation>
    <scope>NUCLEOTIDE SEQUENCE [LARGE SCALE GENOMIC DNA]</scope>
    <source>
        <strain evidence="2 3">BGMRC2036</strain>
    </source>
</reference>
<organism evidence="2 3">
    <name type="scientific">Martelella alba</name>
    <dbReference type="NCBI Taxonomy" id="2590451"/>
    <lineage>
        <taxon>Bacteria</taxon>
        <taxon>Pseudomonadati</taxon>
        <taxon>Pseudomonadota</taxon>
        <taxon>Alphaproteobacteria</taxon>
        <taxon>Hyphomicrobiales</taxon>
        <taxon>Aurantimonadaceae</taxon>
        <taxon>Martelella</taxon>
    </lineage>
</organism>
<keyword evidence="3" id="KW-1185">Reference proteome</keyword>
<proteinExistence type="predicted"/>
<sequence length="147" mass="16851">MGLKHIAFDAQPAVGAKPDEECPRRIIKKKQCANVNLKLNFQRLCQIREEEEKQQRQKALSANLAEIATIRTLTLADTIDRLANMRLKERGVWQQRHPSAPIMRRKSPLLPDPKPQNQEIQPAASHKDDVADNKNAHRGRRIRRASL</sequence>